<keyword evidence="1" id="KW-0732">Signal</keyword>
<feature type="chain" id="PRO_5019312235" description="Secreted protein" evidence="1">
    <location>
        <begin position="37"/>
        <end position="74"/>
    </location>
</feature>
<feature type="non-terminal residue" evidence="2">
    <location>
        <position position="74"/>
    </location>
</feature>
<proteinExistence type="predicted"/>
<evidence type="ECO:0000256" key="1">
    <source>
        <dbReference type="SAM" id="SignalP"/>
    </source>
</evidence>
<organism evidence="2 3">
    <name type="scientific">Chiloscyllium punctatum</name>
    <name type="common">Brownbanded bambooshark</name>
    <name type="synonym">Hemiscyllium punctatum</name>
    <dbReference type="NCBI Taxonomy" id="137246"/>
    <lineage>
        <taxon>Eukaryota</taxon>
        <taxon>Metazoa</taxon>
        <taxon>Chordata</taxon>
        <taxon>Craniata</taxon>
        <taxon>Vertebrata</taxon>
        <taxon>Chondrichthyes</taxon>
        <taxon>Elasmobranchii</taxon>
        <taxon>Galeomorphii</taxon>
        <taxon>Galeoidea</taxon>
        <taxon>Orectolobiformes</taxon>
        <taxon>Hemiscylliidae</taxon>
        <taxon>Chiloscyllium</taxon>
    </lineage>
</organism>
<keyword evidence="3" id="KW-1185">Reference proteome</keyword>
<name>A0A401REC5_CHIPU</name>
<dbReference type="Proteomes" id="UP000287033">
    <property type="component" value="Unassembled WGS sequence"/>
</dbReference>
<gene>
    <name evidence="2" type="ORF">chiPu_0022432</name>
</gene>
<dbReference type="AlphaFoldDB" id="A0A401REC5"/>
<dbReference type="EMBL" id="BEZZ01007775">
    <property type="protein sequence ID" value="GCC16487.1"/>
    <property type="molecule type" value="Genomic_DNA"/>
</dbReference>
<protein>
    <recommendedName>
        <fullName evidence="4">Secreted protein</fullName>
    </recommendedName>
</protein>
<accession>A0A401REC5</accession>
<sequence>MKIWHSGRTRPRLAEAILALARLLALLLSSPRGARCAARVSSSLSTSHHVHHFHSKHFSLPVAIHRSAVSARDH</sequence>
<feature type="signal peptide" evidence="1">
    <location>
        <begin position="1"/>
        <end position="36"/>
    </location>
</feature>
<evidence type="ECO:0008006" key="4">
    <source>
        <dbReference type="Google" id="ProtNLM"/>
    </source>
</evidence>
<reference evidence="2 3" key="1">
    <citation type="journal article" date="2018" name="Nat. Ecol. Evol.">
        <title>Shark genomes provide insights into elasmobranch evolution and the origin of vertebrates.</title>
        <authorList>
            <person name="Hara Y"/>
            <person name="Yamaguchi K"/>
            <person name="Onimaru K"/>
            <person name="Kadota M"/>
            <person name="Koyanagi M"/>
            <person name="Keeley SD"/>
            <person name="Tatsumi K"/>
            <person name="Tanaka K"/>
            <person name="Motone F"/>
            <person name="Kageyama Y"/>
            <person name="Nozu R"/>
            <person name="Adachi N"/>
            <person name="Nishimura O"/>
            <person name="Nakagawa R"/>
            <person name="Tanegashima C"/>
            <person name="Kiyatake I"/>
            <person name="Matsumoto R"/>
            <person name="Murakumo K"/>
            <person name="Nishida K"/>
            <person name="Terakita A"/>
            <person name="Kuratani S"/>
            <person name="Sato K"/>
            <person name="Hyodo S Kuraku.S."/>
        </authorList>
    </citation>
    <scope>NUCLEOTIDE SEQUENCE [LARGE SCALE GENOMIC DNA]</scope>
</reference>
<comment type="caution">
    <text evidence="2">The sequence shown here is derived from an EMBL/GenBank/DDBJ whole genome shotgun (WGS) entry which is preliminary data.</text>
</comment>
<evidence type="ECO:0000313" key="3">
    <source>
        <dbReference type="Proteomes" id="UP000287033"/>
    </source>
</evidence>
<evidence type="ECO:0000313" key="2">
    <source>
        <dbReference type="EMBL" id="GCC16487.1"/>
    </source>
</evidence>